<name>M3XI93_LATCH</name>
<dbReference type="PANTHER" id="PTHR21324:SF10">
    <property type="entry name" value="DNA DAMAGE-REGULATED AUTOPHAGY MODULATOR PROTEIN 2"/>
    <property type="match status" value="1"/>
</dbReference>
<accession>M3XI93</accession>
<keyword evidence="4 6" id="KW-1133">Transmembrane helix</keyword>
<dbReference type="Pfam" id="PF10277">
    <property type="entry name" value="Frag1"/>
    <property type="match status" value="1"/>
</dbReference>
<dbReference type="PANTHER" id="PTHR21324">
    <property type="entry name" value="FASTING-INDUCIBLE INTEGRAL MEMBRANE PROTEIN TM6P1-RELATED"/>
    <property type="match status" value="1"/>
</dbReference>
<dbReference type="EMBL" id="AFYH01009223">
    <property type="status" value="NOT_ANNOTATED_CDS"/>
    <property type="molecule type" value="Genomic_DNA"/>
</dbReference>
<dbReference type="InParanoid" id="M3XI93"/>
<dbReference type="AlphaFoldDB" id="M3XI93"/>
<dbReference type="Proteomes" id="UP000008672">
    <property type="component" value="Unassembled WGS sequence"/>
</dbReference>
<dbReference type="EMBL" id="AFYH01009224">
    <property type="status" value="NOT_ANNOTATED_CDS"/>
    <property type="molecule type" value="Genomic_DNA"/>
</dbReference>
<gene>
    <name evidence="8" type="primary">DRAM2</name>
</gene>
<dbReference type="OMA" id="RMQPRVH"/>
<feature type="transmembrane region" description="Helical" evidence="6">
    <location>
        <begin position="98"/>
        <end position="123"/>
    </location>
</feature>
<keyword evidence="3 6" id="KW-0812">Transmembrane</keyword>
<dbReference type="GO" id="GO:0045494">
    <property type="term" value="P:photoreceptor cell maintenance"/>
    <property type="evidence" value="ECO:0007669"/>
    <property type="project" value="TreeGrafter"/>
</dbReference>
<dbReference type="eggNOG" id="KOG4320">
    <property type="taxonomic scope" value="Eukaryota"/>
</dbReference>
<feature type="transmembrane region" description="Helical" evidence="6">
    <location>
        <begin position="36"/>
        <end position="54"/>
    </location>
</feature>
<dbReference type="GO" id="GO:0005764">
    <property type="term" value="C:lysosome"/>
    <property type="evidence" value="ECO:0007669"/>
    <property type="project" value="TreeGrafter"/>
</dbReference>
<evidence type="ECO:0000313" key="8">
    <source>
        <dbReference type="Ensembl" id="ENSLACP00000022449.1"/>
    </source>
</evidence>
<dbReference type="FunCoup" id="M3XI93">
    <property type="interactions" value="1365"/>
</dbReference>
<organism evidence="8 9">
    <name type="scientific">Latimeria chalumnae</name>
    <name type="common">Coelacanth</name>
    <dbReference type="NCBI Taxonomy" id="7897"/>
    <lineage>
        <taxon>Eukaryota</taxon>
        <taxon>Metazoa</taxon>
        <taxon>Chordata</taxon>
        <taxon>Craniata</taxon>
        <taxon>Vertebrata</taxon>
        <taxon>Euteleostomi</taxon>
        <taxon>Coelacanthiformes</taxon>
        <taxon>Coelacanthidae</taxon>
        <taxon>Latimeria</taxon>
    </lineage>
</organism>
<evidence type="ECO:0000256" key="6">
    <source>
        <dbReference type="SAM" id="Phobius"/>
    </source>
</evidence>
<dbReference type="GeneTree" id="ENSGT01030000234578"/>
<reference evidence="8" key="3">
    <citation type="submission" date="2025-09" db="UniProtKB">
        <authorList>
            <consortium name="Ensembl"/>
        </authorList>
    </citation>
    <scope>IDENTIFICATION</scope>
</reference>
<dbReference type="GO" id="GO:0012505">
    <property type="term" value="C:endomembrane system"/>
    <property type="evidence" value="ECO:0007669"/>
    <property type="project" value="UniProtKB-SubCell"/>
</dbReference>
<evidence type="ECO:0000259" key="7">
    <source>
        <dbReference type="Pfam" id="PF10277"/>
    </source>
</evidence>
<dbReference type="InterPro" id="IPR019402">
    <property type="entry name" value="CWH43_N"/>
</dbReference>
<dbReference type="InterPro" id="IPR050911">
    <property type="entry name" value="DRAM/TMEM150_Autophagy_Mod"/>
</dbReference>
<keyword evidence="9" id="KW-1185">Reference proteome</keyword>
<evidence type="ECO:0000256" key="1">
    <source>
        <dbReference type="ARBA" id="ARBA00004127"/>
    </source>
</evidence>
<evidence type="ECO:0000256" key="3">
    <source>
        <dbReference type="ARBA" id="ARBA00022692"/>
    </source>
</evidence>
<reference evidence="9" key="1">
    <citation type="submission" date="2011-08" db="EMBL/GenBank/DDBJ databases">
        <title>The draft genome of Latimeria chalumnae.</title>
        <authorList>
            <person name="Di Palma F."/>
            <person name="Alfoldi J."/>
            <person name="Johnson J."/>
            <person name="Berlin A."/>
            <person name="Gnerre S."/>
            <person name="Jaffe D."/>
            <person name="MacCallum I."/>
            <person name="Young S."/>
            <person name="Walker B.J."/>
            <person name="Lander E."/>
            <person name="Lindblad-Toh K."/>
        </authorList>
    </citation>
    <scope>NUCLEOTIDE SEQUENCE [LARGE SCALE GENOMIC DNA]</scope>
    <source>
        <strain evidence="9">Wild caught</strain>
    </source>
</reference>
<dbReference type="HOGENOM" id="CLU_059992_2_1_1"/>
<feature type="domain" description="CWH43-like N-terminal" evidence="7">
    <location>
        <begin position="1"/>
        <end position="119"/>
    </location>
</feature>
<evidence type="ECO:0000256" key="5">
    <source>
        <dbReference type="ARBA" id="ARBA00023136"/>
    </source>
</evidence>
<proteinExistence type="inferred from homology"/>
<dbReference type="STRING" id="7897.ENSLACP00000022449"/>
<evidence type="ECO:0000256" key="2">
    <source>
        <dbReference type="ARBA" id="ARBA00006565"/>
    </source>
</evidence>
<dbReference type="GO" id="GO:0010506">
    <property type="term" value="P:regulation of autophagy"/>
    <property type="evidence" value="ECO:0007669"/>
    <property type="project" value="TreeGrafter"/>
</dbReference>
<sequence>MLNFSTLLGIATMYVRYKQLEALSLNESLIIKLNKAGLGLGMISCFGLCVVANFQKSTLIYMHVVGAALTFGIGGVYILVQTVISYKMQPHLHGKRIFWIRLALVLWCGASMLTMFVSSLMLYTRLPGVDLAKKLHWDPKEK</sequence>
<evidence type="ECO:0000256" key="4">
    <source>
        <dbReference type="ARBA" id="ARBA00022989"/>
    </source>
</evidence>
<keyword evidence="5 6" id="KW-0472">Membrane</keyword>
<feature type="transmembrane region" description="Helical" evidence="6">
    <location>
        <begin position="60"/>
        <end position="86"/>
    </location>
</feature>
<comment type="subcellular location">
    <subcellularLocation>
        <location evidence="1">Endomembrane system</location>
        <topology evidence="1">Multi-pass membrane protein</topology>
    </subcellularLocation>
</comment>
<reference evidence="8" key="2">
    <citation type="submission" date="2025-08" db="UniProtKB">
        <authorList>
            <consortium name="Ensembl"/>
        </authorList>
    </citation>
    <scope>IDENTIFICATION</scope>
</reference>
<comment type="similarity">
    <text evidence="2">Belongs to the DRAM/TMEM150 family.</text>
</comment>
<dbReference type="Ensembl" id="ENSLACT00000026142.1">
    <property type="protein sequence ID" value="ENSLACP00000022449.1"/>
    <property type="gene ID" value="ENSLACG00000022493.1"/>
</dbReference>
<evidence type="ECO:0000313" key="9">
    <source>
        <dbReference type="Proteomes" id="UP000008672"/>
    </source>
</evidence>
<protein>
    <submittedName>
        <fullName evidence="8">DNA damage regulated autophagy modulator 2</fullName>
    </submittedName>
</protein>
<dbReference type="Bgee" id="ENSLACG00000022493">
    <property type="expression patterns" value="Expressed in mesonephros"/>
</dbReference>